<dbReference type="EMBL" id="AP028911">
    <property type="protein sequence ID" value="BES91697.1"/>
    <property type="molecule type" value="Genomic_DNA"/>
</dbReference>
<protein>
    <submittedName>
        <fullName evidence="2">Uncharacterized protein</fullName>
    </submittedName>
</protein>
<proteinExistence type="predicted"/>
<organism evidence="2 3">
    <name type="scientific">Nesidiocoris tenuis</name>
    <dbReference type="NCBI Taxonomy" id="355587"/>
    <lineage>
        <taxon>Eukaryota</taxon>
        <taxon>Metazoa</taxon>
        <taxon>Ecdysozoa</taxon>
        <taxon>Arthropoda</taxon>
        <taxon>Hexapoda</taxon>
        <taxon>Insecta</taxon>
        <taxon>Pterygota</taxon>
        <taxon>Neoptera</taxon>
        <taxon>Paraneoptera</taxon>
        <taxon>Hemiptera</taxon>
        <taxon>Heteroptera</taxon>
        <taxon>Panheteroptera</taxon>
        <taxon>Cimicomorpha</taxon>
        <taxon>Miridae</taxon>
        <taxon>Dicyphina</taxon>
        <taxon>Nesidiocoris</taxon>
    </lineage>
</organism>
<sequence>MYVCYAVAQSLPAVFKSQLQTAAGTPDVTAELTREPGGWGRSAAAGGGDATASGAGPERPVARGPGTASALPGRRHLLAARPSERHVGEPPGGGRADVRAALLSLPFFSRGA</sequence>
<accession>A0ABN7AK85</accession>
<feature type="region of interest" description="Disordered" evidence="1">
    <location>
        <begin position="26"/>
        <end position="96"/>
    </location>
</feature>
<evidence type="ECO:0000313" key="2">
    <source>
        <dbReference type="EMBL" id="BES91697.1"/>
    </source>
</evidence>
<gene>
    <name evidence="2" type="ORF">NTJ_04501</name>
</gene>
<evidence type="ECO:0000313" key="3">
    <source>
        <dbReference type="Proteomes" id="UP001307889"/>
    </source>
</evidence>
<reference evidence="2 3" key="1">
    <citation type="submission" date="2023-09" db="EMBL/GenBank/DDBJ databases">
        <title>Nesidiocoris tenuis whole genome shotgun sequence.</title>
        <authorList>
            <person name="Shibata T."/>
            <person name="Shimoda M."/>
            <person name="Kobayashi T."/>
            <person name="Uehara T."/>
        </authorList>
    </citation>
    <scope>NUCLEOTIDE SEQUENCE [LARGE SCALE GENOMIC DNA]</scope>
    <source>
        <strain evidence="2 3">Japan</strain>
    </source>
</reference>
<feature type="compositionally biased region" description="Gly residues" evidence="1">
    <location>
        <begin position="37"/>
        <end position="49"/>
    </location>
</feature>
<keyword evidence="3" id="KW-1185">Reference proteome</keyword>
<name>A0ABN7AK85_9HEMI</name>
<evidence type="ECO:0000256" key="1">
    <source>
        <dbReference type="SAM" id="MobiDB-lite"/>
    </source>
</evidence>
<dbReference type="Proteomes" id="UP001307889">
    <property type="component" value="Chromosome 3"/>
</dbReference>